<dbReference type="AlphaFoldDB" id="A0A7Y2L911"/>
<proteinExistence type="predicted"/>
<evidence type="ECO:0000313" key="1">
    <source>
        <dbReference type="EMBL" id="NNG68023.1"/>
    </source>
</evidence>
<organism evidence="1 2">
    <name type="scientific">Caldanaerobacter subterraneus</name>
    <dbReference type="NCBI Taxonomy" id="911092"/>
    <lineage>
        <taxon>Bacteria</taxon>
        <taxon>Bacillati</taxon>
        <taxon>Bacillota</taxon>
        <taxon>Clostridia</taxon>
        <taxon>Thermoanaerobacterales</taxon>
        <taxon>Thermoanaerobacteraceae</taxon>
        <taxon>Caldanaerobacter</taxon>
    </lineage>
</organism>
<comment type="caution">
    <text evidence="1">The sequence shown here is derived from an EMBL/GenBank/DDBJ whole genome shotgun (WGS) entry which is preliminary data.</text>
</comment>
<dbReference type="RefSeq" id="WP_170271703.1">
    <property type="nucleotide sequence ID" value="NZ_JABEQB010000051.1"/>
</dbReference>
<evidence type="ECO:0000313" key="2">
    <source>
        <dbReference type="Proteomes" id="UP000529861"/>
    </source>
</evidence>
<name>A0A7Y2L911_9THEO</name>
<protein>
    <submittedName>
        <fullName evidence="1">Uncharacterized protein</fullName>
    </submittedName>
</protein>
<reference evidence="1 2" key="1">
    <citation type="submission" date="2020-04" db="EMBL/GenBank/DDBJ databases">
        <title>Draft genome sequence of Caldanaerobacter sunterraneus. strain 1523vc isolated from Griffin hot spring, Kamchatka, Russia.</title>
        <authorList>
            <person name="Toshchakov S.V."/>
            <person name="Podosokorskaya O.A."/>
            <person name="Kublanov I.V."/>
            <person name="Korzhenkov A."/>
            <person name="Patrushev M.V."/>
        </authorList>
    </citation>
    <scope>NUCLEOTIDE SEQUENCE [LARGE SCALE GENOMIC DNA]</scope>
    <source>
        <strain evidence="1 2">1523vc</strain>
    </source>
</reference>
<dbReference type="Proteomes" id="UP000529861">
    <property type="component" value="Unassembled WGS sequence"/>
</dbReference>
<gene>
    <name evidence="1" type="ORF">HKI81_12655</name>
</gene>
<sequence>MEPILMKNEILKQNEVSTIIRNSSQVAPDGVGFGCVGLGVICIGPIGIICTPSVPSPPKGN</sequence>
<dbReference type="EMBL" id="JABEQB010000051">
    <property type="protein sequence ID" value="NNG68023.1"/>
    <property type="molecule type" value="Genomic_DNA"/>
</dbReference>
<accession>A0A7Y2L911</accession>